<dbReference type="PANTHER" id="PTHR43685:SF2">
    <property type="entry name" value="GLYCOSYLTRANSFERASE 2-LIKE DOMAIN-CONTAINING PROTEIN"/>
    <property type="match status" value="1"/>
</dbReference>
<dbReference type="PANTHER" id="PTHR43685">
    <property type="entry name" value="GLYCOSYLTRANSFERASE"/>
    <property type="match status" value="1"/>
</dbReference>
<dbReference type="AlphaFoldDB" id="A0A1B4V414"/>
<reference evidence="2 3" key="1">
    <citation type="submission" date="2015-08" db="EMBL/GenBank/DDBJ databases">
        <title>Complete genome sequence of Sulfurifustis variabilis.</title>
        <authorList>
            <person name="Miura A."/>
            <person name="Kojima H."/>
            <person name="Fukui M."/>
        </authorList>
    </citation>
    <scope>NUCLEOTIDE SEQUENCE [LARGE SCALE GENOMIC DNA]</scope>
    <source>
        <strain evidence="3">skN76</strain>
    </source>
</reference>
<evidence type="ECO:0000313" key="3">
    <source>
        <dbReference type="Proteomes" id="UP000218899"/>
    </source>
</evidence>
<dbReference type="Pfam" id="PF00535">
    <property type="entry name" value="Glycos_transf_2"/>
    <property type="match status" value="1"/>
</dbReference>
<dbReference type="InterPro" id="IPR029044">
    <property type="entry name" value="Nucleotide-diphossugar_trans"/>
</dbReference>
<dbReference type="KEGG" id="sva:SVA_1724"/>
<name>A0A1B4V414_9GAMM</name>
<feature type="domain" description="Glycosyltransferase 2-like" evidence="1">
    <location>
        <begin position="6"/>
        <end position="131"/>
    </location>
</feature>
<keyword evidence="2" id="KW-0808">Transferase</keyword>
<dbReference type="Gene3D" id="3.90.550.10">
    <property type="entry name" value="Spore Coat Polysaccharide Biosynthesis Protein SpsA, Chain A"/>
    <property type="match status" value="1"/>
</dbReference>
<evidence type="ECO:0000259" key="1">
    <source>
        <dbReference type="Pfam" id="PF00535"/>
    </source>
</evidence>
<keyword evidence="3" id="KW-1185">Reference proteome</keyword>
<sequence length="282" mass="31520">MPRVDVLLPTCDRPLALAMTLSGLAAQRYRDYRLIVADQSEAPALAHPTIASLKRIVETLSAPVAWHRRDERRGIAEQRQFLLEAATAELVLYLDDDVLMEPWVLDALVTALARERCGFVGAFPSGLSFREDVRPDQQRVEFWDGPVRPETVEPGSPAWERRHLHRAANLYHATLKHAPAATRLYKVAWVASCVLYDRAKLLDVGGFAFWPRLPRWHSGEEVLAQNLLMRRYGGAAIMPSGTWHAEEPSTVLNAAGTVDGHALVLLDEMAARFTLLPEKAYG</sequence>
<dbReference type="InterPro" id="IPR001173">
    <property type="entry name" value="Glyco_trans_2-like"/>
</dbReference>
<dbReference type="EMBL" id="AP014936">
    <property type="protein sequence ID" value="BAU48278.1"/>
    <property type="molecule type" value="Genomic_DNA"/>
</dbReference>
<dbReference type="GO" id="GO:0044010">
    <property type="term" value="P:single-species biofilm formation"/>
    <property type="evidence" value="ECO:0007669"/>
    <property type="project" value="TreeGrafter"/>
</dbReference>
<dbReference type="Proteomes" id="UP000218899">
    <property type="component" value="Chromosome"/>
</dbReference>
<dbReference type="CDD" id="cd00761">
    <property type="entry name" value="Glyco_tranf_GTA_type"/>
    <property type="match status" value="1"/>
</dbReference>
<dbReference type="InterPro" id="IPR050834">
    <property type="entry name" value="Glycosyltransf_2"/>
</dbReference>
<gene>
    <name evidence="2" type="ORF">SVA_1724</name>
</gene>
<accession>A0A1B4V414</accession>
<organism evidence="2 3">
    <name type="scientific">Sulfurifustis variabilis</name>
    <dbReference type="NCBI Taxonomy" id="1675686"/>
    <lineage>
        <taxon>Bacteria</taxon>
        <taxon>Pseudomonadati</taxon>
        <taxon>Pseudomonadota</taxon>
        <taxon>Gammaproteobacteria</taxon>
        <taxon>Acidiferrobacterales</taxon>
        <taxon>Acidiferrobacteraceae</taxon>
        <taxon>Sulfurifustis</taxon>
    </lineage>
</organism>
<dbReference type="GO" id="GO:0016740">
    <property type="term" value="F:transferase activity"/>
    <property type="evidence" value="ECO:0007669"/>
    <property type="project" value="UniProtKB-KW"/>
</dbReference>
<evidence type="ECO:0000313" key="2">
    <source>
        <dbReference type="EMBL" id="BAU48278.1"/>
    </source>
</evidence>
<dbReference type="RefSeq" id="WP_096460808.1">
    <property type="nucleotide sequence ID" value="NZ_AP014936.1"/>
</dbReference>
<dbReference type="OrthoDB" id="9787979at2"/>
<proteinExistence type="predicted"/>
<dbReference type="SUPFAM" id="SSF53448">
    <property type="entry name" value="Nucleotide-diphospho-sugar transferases"/>
    <property type="match status" value="1"/>
</dbReference>
<protein>
    <submittedName>
        <fullName evidence="2">Glycosyl transferase family 2</fullName>
    </submittedName>
</protein>